<feature type="domain" description="CoA-binding" evidence="3">
    <location>
        <begin position="7"/>
        <end position="97"/>
    </location>
</feature>
<dbReference type="InterPro" id="IPR032875">
    <property type="entry name" value="Succ_CoA_lig_flav_dom"/>
</dbReference>
<dbReference type="Gene3D" id="3.30.1490.20">
    <property type="entry name" value="ATP-grasp fold, A domain"/>
    <property type="match status" value="1"/>
</dbReference>
<dbReference type="RefSeq" id="WP_168773742.1">
    <property type="nucleotide sequence ID" value="NZ_JAABNR010000004.1"/>
</dbReference>
<comment type="caution">
    <text evidence="4">The sequence shown here is derived from an EMBL/GenBank/DDBJ whole genome shotgun (WGS) entry which is preliminary data.</text>
</comment>
<dbReference type="SUPFAM" id="SSF56059">
    <property type="entry name" value="Glutathione synthetase ATP-binding domain-like"/>
    <property type="match status" value="1"/>
</dbReference>
<gene>
    <name evidence="4" type="ORF">GV832_04975</name>
</gene>
<accession>A0AAE4YC24</accession>
<proteinExistence type="predicted"/>
<name>A0AAE4YC24_9RHOB</name>
<evidence type="ECO:0000256" key="2">
    <source>
        <dbReference type="SAM" id="MobiDB-lite"/>
    </source>
</evidence>
<evidence type="ECO:0000256" key="1">
    <source>
        <dbReference type="ARBA" id="ARBA00022532"/>
    </source>
</evidence>
<dbReference type="Gene3D" id="3.30.470.20">
    <property type="entry name" value="ATP-grasp fold, B domain"/>
    <property type="match status" value="1"/>
</dbReference>
<dbReference type="Gene3D" id="3.40.50.261">
    <property type="entry name" value="Succinyl-CoA synthetase domains"/>
    <property type="match status" value="2"/>
</dbReference>
<evidence type="ECO:0000259" key="3">
    <source>
        <dbReference type="SMART" id="SM00881"/>
    </source>
</evidence>
<organism evidence="4 5">
    <name type="scientific">Stagnihabitans tardus</name>
    <dbReference type="NCBI Taxonomy" id="2699202"/>
    <lineage>
        <taxon>Bacteria</taxon>
        <taxon>Pseudomonadati</taxon>
        <taxon>Pseudomonadota</taxon>
        <taxon>Alphaproteobacteria</taxon>
        <taxon>Rhodobacterales</taxon>
        <taxon>Paracoccaceae</taxon>
        <taxon>Stagnihabitans</taxon>
    </lineage>
</organism>
<dbReference type="GO" id="GO:0005524">
    <property type="term" value="F:ATP binding"/>
    <property type="evidence" value="ECO:0007669"/>
    <property type="project" value="InterPro"/>
</dbReference>
<dbReference type="GO" id="GO:0006099">
    <property type="term" value="P:tricarboxylic acid cycle"/>
    <property type="evidence" value="ECO:0007669"/>
    <property type="project" value="UniProtKB-KW"/>
</dbReference>
<dbReference type="Gene3D" id="3.40.50.720">
    <property type="entry name" value="NAD(P)-binding Rossmann-like Domain"/>
    <property type="match status" value="1"/>
</dbReference>
<dbReference type="SUPFAM" id="SSF51735">
    <property type="entry name" value="NAD(P)-binding Rossmann-fold domains"/>
    <property type="match status" value="1"/>
</dbReference>
<dbReference type="SMART" id="SM00881">
    <property type="entry name" value="CoA_binding"/>
    <property type="match status" value="1"/>
</dbReference>
<dbReference type="InterPro" id="IPR013815">
    <property type="entry name" value="ATP_grasp_subdomain_1"/>
</dbReference>
<protein>
    <submittedName>
        <fullName evidence="4">CoA-binding protein</fullName>
    </submittedName>
</protein>
<feature type="region of interest" description="Disordered" evidence="2">
    <location>
        <begin position="663"/>
        <end position="686"/>
    </location>
</feature>
<evidence type="ECO:0000313" key="4">
    <source>
        <dbReference type="EMBL" id="NBZ86925.1"/>
    </source>
</evidence>
<dbReference type="PANTHER" id="PTHR42793">
    <property type="entry name" value="COA BINDING DOMAIN CONTAINING PROTEIN"/>
    <property type="match status" value="1"/>
</dbReference>
<dbReference type="InterPro" id="IPR036291">
    <property type="entry name" value="NAD(P)-bd_dom_sf"/>
</dbReference>
<dbReference type="InterPro" id="IPR003781">
    <property type="entry name" value="CoA-bd"/>
</dbReference>
<evidence type="ECO:0000313" key="5">
    <source>
        <dbReference type="Proteomes" id="UP001193501"/>
    </source>
</evidence>
<sequence>MTSLSRLLRPKSIAVLGAGWALNVIEQCRKMGFDGPVWPVHPSKPEIGGLKAYASLADLPGVPDATFIGVNRFATIDVVRELAAMGAGGAICFASGWTEAGEPELQSRLVEAAGEMPILGPNCYGVINYLDGALLWPDQHGGVRVEKGVALVSQSSNIVINLGMQKRALPVAYVACLGNAAVVGLAELTGALLDDPRVTAVGLYIEGIDDAPAFAALSEKARALGKGIVAIKSGKTELSRTAAASHTASLAGGGAASSAFLARIGVAEVNTPSELIETLKIFHVHGPGLGRRICSLSCSGGEAGLVADLAAPYGIDFPKVPQETHDRLFAVLGEIPTISNPLDYHTFIWGDGPKTTEVFTAMLEAYDAGLYIIDPPRDDRCDPSGYQPALDAIVAAQRTSGHPAFPVASMAENFGEARAQALMDQGVVTLMGLETALAAIKAAQTPQGAPGWRPLAALPPRETRLLTEAEGKALLAEAGVPVPRAISGTWDEVRAGAVRLSAPYALKGLGFAHKTEAGAVRLGLSSLDGQAEMAGATGYLVEEMVTGVVAEILLGLRRDPVYGVTLTLGMGGVTAEVLADTVTLVCPATKEDILSALRRLRLWPLLDGYRGRARADVGALADVALALAGRMAEDLSLEEIEINPVMVRAQGAIAVDALVRKGLPHGNAHRRPDQDQARGRHPGGDA</sequence>
<dbReference type="Pfam" id="PF13380">
    <property type="entry name" value="CoA_binding_2"/>
    <property type="match status" value="1"/>
</dbReference>
<dbReference type="InterPro" id="IPR016102">
    <property type="entry name" value="Succinyl-CoA_synth-like"/>
</dbReference>
<reference evidence="4" key="1">
    <citation type="submission" date="2020-01" db="EMBL/GenBank/DDBJ databases">
        <authorList>
            <person name="Chen W.-M."/>
        </authorList>
    </citation>
    <scope>NUCLEOTIDE SEQUENCE</scope>
    <source>
        <strain evidence="4">CYK-10</strain>
    </source>
</reference>
<keyword evidence="5" id="KW-1185">Reference proteome</keyword>
<keyword evidence="1" id="KW-0816">Tricarboxylic acid cycle</keyword>
<dbReference type="AlphaFoldDB" id="A0AAE4YC24"/>
<dbReference type="Pfam" id="PF13607">
    <property type="entry name" value="Succ_CoA_lig"/>
    <property type="match status" value="1"/>
</dbReference>
<dbReference type="SUPFAM" id="SSF52210">
    <property type="entry name" value="Succinyl-CoA synthetase domains"/>
    <property type="match status" value="2"/>
</dbReference>
<dbReference type="Pfam" id="PF13549">
    <property type="entry name" value="ATP-grasp_5"/>
    <property type="match status" value="1"/>
</dbReference>
<feature type="compositionally biased region" description="Basic and acidic residues" evidence="2">
    <location>
        <begin position="670"/>
        <end position="686"/>
    </location>
</feature>
<dbReference type="PANTHER" id="PTHR42793:SF4">
    <property type="entry name" value="BLL6376 PROTEIN"/>
    <property type="match status" value="1"/>
</dbReference>
<dbReference type="EMBL" id="JAABNR010000004">
    <property type="protein sequence ID" value="NBZ86925.1"/>
    <property type="molecule type" value="Genomic_DNA"/>
</dbReference>
<dbReference type="Proteomes" id="UP001193501">
    <property type="component" value="Unassembled WGS sequence"/>
</dbReference>